<comment type="caution">
    <text evidence="2">The sequence shown here is derived from an EMBL/GenBank/DDBJ whole genome shotgun (WGS) entry which is preliminary data.</text>
</comment>
<evidence type="ECO:0000313" key="2">
    <source>
        <dbReference type="EMBL" id="GBN00018.1"/>
    </source>
</evidence>
<keyword evidence="1" id="KW-1133">Transmembrane helix</keyword>
<evidence type="ECO:0000313" key="3">
    <source>
        <dbReference type="Proteomes" id="UP000499080"/>
    </source>
</evidence>
<keyword evidence="1" id="KW-0472">Membrane</keyword>
<feature type="transmembrane region" description="Helical" evidence="1">
    <location>
        <begin position="27"/>
        <end position="46"/>
    </location>
</feature>
<accession>A0A4Y2KCL3</accession>
<keyword evidence="3" id="KW-1185">Reference proteome</keyword>
<keyword evidence="1" id="KW-0812">Transmembrane</keyword>
<sequence length="111" mass="12424">MKPWPDAVITRDQRHFHTIFSSSPFSLSFQFFVVVVVFSLFVCFNVQRTSRVDSRAIWEMILSTPDGTATPPDARRASALAKVTSIDLSSREGAISTKAQRLPAHTRLSNL</sequence>
<evidence type="ECO:0008006" key="4">
    <source>
        <dbReference type="Google" id="ProtNLM"/>
    </source>
</evidence>
<evidence type="ECO:0000256" key="1">
    <source>
        <dbReference type="SAM" id="Phobius"/>
    </source>
</evidence>
<dbReference type="AlphaFoldDB" id="A0A4Y2KCL3"/>
<organism evidence="2 3">
    <name type="scientific">Araneus ventricosus</name>
    <name type="common">Orbweaver spider</name>
    <name type="synonym">Epeira ventricosa</name>
    <dbReference type="NCBI Taxonomy" id="182803"/>
    <lineage>
        <taxon>Eukaryota</taxon>
        <taxon>Metazoa</taxon>
        <taxon>Ecdysozoa</taxon>
        <taxon>Arthropoda</taxon>
        <taxon>Chelicerata</taxon>
        <taxon>Arachnida</taxon>
        <taxon>Araneae</taxon>
        <taxon>Araneomorphae</taxon>
        <taxon>Entelegynae</taxon>
        <taxon>Araneoidea</taxon>
        <taxon>Araneidae</taxon>
        <taxon>Araneus</taxon>
    </lineage>
</organism>
<reference evidence="2 3" key="1">
    <citation type="journal article" date="2019" name="Sci. Rep.">
        <title>Orb-weaving spider Araneus ventricosus genome elucidates the spidroin gene catalogue.</title>
        <authorList>
            <person name="Kono N."/>
            <person name="Nakamura H."/>
            <person name="Ohtoshi R."/>
            <person name="Moran D.A.P."/>
            <person name="Shinohara A."/>
            <person name="Yoshida Y."/>
            <person name="Fujiwara M."/>
            <person name="Mori M."/>
            <person name="Tomita M."/>
            <person name="Arakawa K."/>
        </authorList>
    </citation>
    <scope>NUCLEOTIDE SEQUENCE [LARGE SCALE GENOMIC DNA]</scope>
</reference>
<gene>
    <name evidence="2" type="ORF">AVEN_249256_1</name>
</gene>
<protein>
    <recommendedName>
        <fullName evidence="4">Transmembrane protein</fullName>
    </recommendedName>
</protein>
<dbReference type="EMBL" id="BGPR01004474">
    <property type="protein sequence ID" value="GBN00018.1"/>
    <property type="molecule type" value="Genomic_DNA"/>
</dbReference>
<proteinExistence type="predicted"/>
<name>A0A4Y2KCL3_ARAVE</name>
<dbReference type="Proteomes" id="UP000499080">
    <property type="component" value="Unassembled WGS sequence"/>
</dbReference>